<feature type="domain" description="C2H2-type" evidence="2">
    <location>
        <begin position="345"/>
        <end position="375"/>
    </location>
</feature>
<feature type="region of interest" description="Disordered" evidence="1">
    <location>
        <begin position="379"/>
        <end position="399"/>
    </location>
</feature>
<accession>A0A5N6KQJ0</accession>
<dbReference type="Gene3D" id="3.30.160.60">
    <property type="entry name" value="Classic Zinc Finger"/>
    <property type="match status" value="1"/>
</dbReference>
<gene>
    <name evidence="3" type="ORF">FH972_021847</name>
</gene>
<dbReference type="AlphaFoldDB" id="A0A5N6KQJ0"/>
<dbReference type="SMART" id="SM00355">
    <property type="entry name" value="ZnF_C2H2"/>
    <property type="match status" value="2"/>
</dbReference>
<organism evidence="3 4">
    <name type="scientific">Carpinus fangiana</name>
    <dbReference type="NCBI Taxonomy" id="176857"/>
    <lineage>
        <taxon>Eukaryota</taxon>
        <taxon>Viridiplantae</taxon>
        <taxon>Streptophyta</taxon>
        <taxon>Embryophyta</taxon>
        <taxon>Tracheophyta</taxon>
        <taxon>Spermatophyta</taxon>
        <taxon>Magnoliopsida</taxon>
        <taxon>eudicotyledons</taxon>
        <taxon>Gunneridae</taxon>
        <taxon>Pentapetalae</taxon>
        <taxon>rosids</taxon>
        <taxon>fabids</taxon>
        <taxon>Fagales</taxon>
        <taxon>Betulaceae</taxon>
        <taxon>Carpinus</taxon>
    </lineage>
</organism>
<comment type="caution">
    <text evidence="3">The sequence shown here is derived from an EMBL/GenBank/DDBJ whole genome shotgun (WGS) entry which is preliminary data.</text>
</comment>
<dbReference type="InterPro" id="IPR059095">
    <property type="entry name" value="Znf_C2H2_17_2nd"/>
</dbReference>
<evidence type="ECO:0000259" key="2">
    <source>
        <dbReference type="SMART" id="SM00355"/>
    </source>
</evidence>
<feature type="region of interest" description="Disordered" evidence="1">
    <location>
        <begin position="446"/>
        <end position="466"/>
    </location>
</feature>
<dbReference type="OrthoDB" id="5062908at2759"/>
<dbReference type="Pfam" id="PF26177">
    <property type="entry name" value="zf_C2H2_17_1st"/>
    <property type="match status" value="1"/>
</dbReference>
<feature type="compositionally biased region" description="Basic and acidic residues" evidence="1">
    <location>
        <begin position="238"/>
        <end position="251"/>
    </location>
</feature>
<name>A0A5N6KQJ0_9ROSI</name>
<dbReference type="InterPro" id="IPR013087">
    <property type="entry name" value="Znf_C2H2_type"/>
</dbReference>
<feature type="compositionally biased region" description="Polar residues" evidence="1">
    <location>
        <begin position="176"/>
        <end position="207"/>
    </location>
</feature>
<dbReference type="InterPro" id="IPR059009">
    <property type="entry name" value="Znf_C2H2_17_1st"/>
</dbReference>
<evidence type="ECO:0000256" key="1">
    <source>
        <dbReference type="SAM" id="MobiDB-lite"/>
    </source>
</evidence>
<keyword evidence="4" id="KW-1185">Reference proteome</keyword>
<reference evidence="3 4" key="1">
    <citation type="submission" date="2019-06" db="EMBL/GenBank/DDBJ databases">
        <title>A chromosomal-level reference genome of Carpinus fangiana (Coryloideae, Betulaceae).</title>
        <authorList>
            <person name="Yang X."/>
            <person name="Wang Z."/>
            <person name="Zhang L."/>
            <person name="Hao G."/>
            <person name="Liu J."/>
            <person name="Yang Y."/>
        </authorList>
    </citation>
    <scope>NUCLEOTIDE SEQUENCE [LARGE SCALE GENOMIC DNA]</scope>
    <source>
        <strain evidence="3">Cfa_2016G</strain>
        <tissue evidence="3">Leaf</tissue>
    </source>
</reference>
<dbReference type="Proteomes" id="UP000327013">
    <property type="component" value="Unassembled WGS sequence"/>
</dbReference>
<proteinExistence type="predicted"/>
<feature type="region of interest" description="Disordered" evidence="1">
    <location>
        <begin position="162"/>
        <end position="263"/>
    </location>
</feature>
<protein>
    <recommendedName>
        <fullName evidence="2">C2H2-type domain-containing protein</fullName>
    </recommendedName>
</protein>
<sequence length="518" mass="57188">MWSQAVSGATFSGDDQDQWLVSQDQMATSSAAPAFVYESGSFMDPSMTFGYYPGQIPMSEPAAAELDSSFNVQQQGNLAVSTEACPPSGFHYLASNPTQPSHPGPSTTPALTESSSPNVDTASLATTETQFNAMPSFRLPESASQSLTQMWYNNWGQVDQVSSGRRQRSLPHASLPYTQPSQSSHEASCPQSFQSVARTASPITHPTTGAEKGQPPVASPEAEKSVIVKRSTLPKLNQSRDDLPTKPKEIEGEIGPGRKHPHYEMKPHSDGLYHCPYRSDRDPKARCQHDPTKLKCNYDKYIDSHLKPYRCKQNGCETLRFSSTACRLRHEREAHGSHGHGDKPFRCVFADCERSRPDRGFPRQWNRRDHMKRVHDYVEPAGSEHSDASAPGSHSGDVPPPLVLVTSPPAGQSCKRAAPGPEISQDLPSKYRKVTTTQAGVVSGTISQTQPQQGHIFSSPTDMNTHTQRSFADHTEQYRERLSHMARNVKGPEDMANILQEVNNYFAHNGYFNQMPHA</sequence>
<dbReference type="EMBL" id="VIBQ01000010">
    <property type="protein sequence ID" value="KAB8338905.1"/>
    <property type="molecule type" value="Genomic_DNA"/>
</dbReference>
<feature type="domain" description="C2H2-type" evidence="2">
    <location>
        <begin position="309"/>
        <end position="335"/>
    </location>
</feature>
<feature type="region of interest" description="Disordered" evidence="1">
    <location>
        <begin position="90"/>
        <end position="119"/>
    </location>
</feature>
<feature type="compositionally biased region" description="Polar residues" evidence="1">
    <location>
        <begin position="95"/>
        <end position="119"/>
    </location>
</feature>
<evidence type="ECO:0000313" key="3">
    <source>
        <dbReference type="EMBL" id="KAB8338905.1"/>
    </source>
</evidence>
<evidence type="ECO:0000313" key="4">
    <source>
        <dbReference type="Proteomes" id="UP000327013"/>
    </source>
</evidence>
<dbReference type="Pfam" id="PF26176">
    <property type="entry name" value="zf_C2H2_17_2"/>
    <property type="match status" value="1"/>
</dbReference>